<dbReference type="Pfam" id="PF10899">
    <property type="entry name" value="AbiGi"/>
    <property type="match status" value="1"/>
</dbReference>
<sequence>MMCEHIPDRGVGLKGYGLAITKSYARSRGVNPVWYLDQTPLASAGTWLTKSVKALVEEAEAKALEASAESGSDYFEHLAKSEILRLTPFIEAMGTYNVRREFWWEREWRHVGDFEFLAPSDIVVAFVPERDHGEFRAVLTGYVEHLLEEEDPFVTGSGAEPLDTDYYTNLVLVDVTWSLEHMIATIAGARAG</sequence>
<accession>A0ABT4TTI8</accession>
<comment type="caution">
    <text evidence="1">The sequence shown here is derived from an EMBL/GenBank/DDBJ whole genome shotgun (WGS) entry which is preliminary data.</text>
</comment>
<evidence type="ECO:0000313" key="2">
    <source>
        <dbReference type="Proteomes" id="UP001165685"/>
    </source>
</evidence>
<name>A0ABT4TTI8_9ACTN</name>
<protein>
    <submittedName>
        <fullName evidence="1">Abortive infection system antitoxin AbiGi family protein</fullName>
    </submittedName>
</protein>
<reference evidence="1" key="1">
    <citation type="submission" date="2023-01" db="EMBL/GenBank/DDBJ databases">
        <title>Draft genome sequence of Nocardiopsis sp. LSu2-4 isolated from halophytes.</title>
        <authorList>
            <person name="Duangmal K."/>
            <person name="Chantavorakit T."/>
        </authorList>
    </citation>
    <scope>NUCLEOTIDE SEQUENCE</scope>
    <source>
        <strain evidence="1">LSu2-4</strain>
    </source>
</reference>
<dbReference type="EMBL" id="JAQFWP010000069">
    <property type="protein sequence ID" value="MDA2808006.1"/>
    <property type="molecule type" value="Genomic_DNA"/>
</dbReference>
<organism evidence="1 2">
    <name type="scientific">Nocardiopsis suaedae</name>
    <dbReference type="NCBI Taxonomy" id="3018444"/>
    <lineage>
        <taxon>Bacteria</taxon>
        <taxon>Bacillati</taxon>
        <taxon>Actinomycetota</taxon>
        <taxon>Actinomycetes</taxon>
        <taxon>Streptosporangiales</taxon>
        <taxon>Nocardiopsidaceae</taxon>
        <taxon>Nocardiopsis</taxon>
    </lineage>
</organism>
<evidence type="ECO:0000313" key="1">
    <source>
        <dbReference type="EMBL" id="MDA2808006.1"/>
    </source>
</evidence>
<proteinExistence type="predicted"/>
<gene>
    <name evidence="1" type="ORF">O4U47_26070</name>
</gene>
<keyword evidence="2" id="KW-1185">Reference proteome</keyword>
<dbReference type="InterPro" id="IPR021223">
    <property type="entry name" value="AbiGi"/>
</dbReference>
<dbReference type="Proteomes" id="UP001165685">
    <property type="component" value="Unassembled WGS sequence"/>
</dbReference>